<name>X1NV26_9ZZZZ</name>
<reference evidence="1" key="1">
    <citation type="journal article" date="2014" name="Front. Microbiol.">
        <title>High frequency of phylogenetically diverse reductive dehalogenase-homologous genes in deep subseafloor sedimentary metagenomes.</title>
        <authorList>
            <person name="Kawai M."/>
            <person name="Futagami T."/>
            <person name="Toyoda A."/>
            <person name="Takaki Y."/>
            <person name="Nishi S."/>
            <person name="Hori S."/>
            <person name="Arai W."/>
            <person name="Tsubouchi T."/>
            <person name="Morono Y."/>
            <person name="Uchiyama I."/>
            <person name="Ito T."/>
            <person name="Fujiyama A."/>
            <person name="Inagaki F."/>
            <person name="Takami H."/>
        </authorList>
    </citation>
    <scope>NUCLEOTIDE SEQUENCE</scope>
    <source>
        <strain evidence="1">Expedition CK06-06</strain>
    </source>
</reference>
<proteinExistence type="predicted"/>
<dbReference type="EMBL" id="BARV01032421">
    <property type="protein sequence ID" value="GAI34066.1"/>
    <property type="molecule type" value="Genomic_DNA"/>
</dbReference>
<gene>
    <name evidence="1" type="ORF">S06H3_51128</name>
</gene>
<protein>
    <submittedName>
        <fullName evidence="1">Uncharacterized protein</fullName>
    </submittedName>
</protein>
<accession>X1NV26</accession>
<sequence>MGKKIVRVTSSKRDAIEETQRINDSLRDRGIKREAYVCSVSQAYVKKLTKKGYSVADKNYAICMRNKR</sequence>
<evidence type="ECO:0000313" key="1">
    <source>
        <dbReference type="EMBL" id="GAI34066.1"/>
    </source>
</evidence>
<dbReference type="AlphaFoldDB" id="X1NV26"/>
<comment type="caution">
    <text evidence="1">The sequence shown here is derived from an EMBL/GenBank/DDBJ whole genome shotgun (WGS) entry which is preliminary data.</text>
</comment>
<organism evidence="1">
    <name type="scientific">marine sediment metagenome</name>
    <dbReference type="NCBI Taxonomy" id="412755"/>
    <lineage>
        <taxon>unclassified sequences</taxon>
        <taxon>metagenomes</taxon>
        <taxon>ecological metagenomes</taxon>
    </lineage>
</organism>